<gene>
    <name evidence="4" type="ORF">F8M49_21330</name>
    <name evidence="5" type="ORF">F8M49_21825</name>
</gene>
<evidence type="ECO:0000256" key="1">
    <source>
        <dbReference type="SAM" id="MobiDB-lite"/>
    </source>
</evidence>
<feature type="chain" id="PRO_5045032671" description="Integral membrane protein" evidence="3">
    <location>
        <begin position="28"/>
        <end position="164"/>
    </location>
</feature>
<evidence type="ECO:0000256" key="3">
    <source>
        <dbReference type="SAM" id="SignalP"/>
    </source>
</evidence>
<comment type="caution">
    <text evidence="4">The sequence shown here is derived from an EMBL/GenBank/DDBJ whole genome shotgun (WGS) entry which is preliminary data.</text>
</comment>
<keyword evidence="6" id="KW-1185">Reference proteome</keyword>
<keyword evidence="2" id="KW-1133">Transmembrane helix</keyword>
<proteinExistence type="predicted"/>
<reference evidence="4 6" key="1">
    <citation type="submission" date="2019-10" db="EMBL/GenBank/DDBJ databases">
        <title>Draft Genome Assembly of Rhodococcus zopfii DSM44189.</title>
        <authorList>
            <person name="Sutton J.M."/>
            <person name="Akob D.M."/>
            <person name="Bushman T.J."/>
        </authorList>
    </citation>
    <scope>NUCLEOTIDE SEQUENCE [LARGE SCALE GENOMIC DNA]</scope>
    <source>
        <strain evidence="4 6">DSM 44189</strain>
    </source>
</reference>
<organism evidence="4 6">
    <name type="scientific">Rhodococcus zopfii</name>
    <dbReference type="NCBI Taxonomy" id="43772"/>
    <lineage>
        <taxon>Bacteria</taxon>
        <taxon>Bacillati</taxon>
        <taxon>Actinomycetota</taxon>
        <taxon>Actinomycetes</taxon>
        <taxon>Mycobacteriales</taxon>
        <taxon>Nocardiaceae</taxon>
        <taxon>Rhodococcus</taxon>
    </lineage>
</organism>
<evidence type="ECO:0008006" key="7">
    <source>
        <dbReference type="Google" id="ProtNLM"/>
    </source>
</evidence>
<evidence type="ECO:0000313" key="4">
    <source>
        <dbReference type="EMBL" id="MDV2477260.1"/>
    </source>
</evidence>
<feature type="transmembrane region" description="Helical" evidence="2">
    <location>
        <begin position="109"/>
        <end position="130"/>
    </location>
</feature>
<keyword evidence="3" id="KW-0732">Signal</keyword>
<dbReference type="EMBL" id="WBMO01000003">
    <property type="protein sequence ID" value="MDV2477260.1"/>
    <property type="molecule type" value="Genomic_DNA"/>
</dbReference>
<evidence type="ECO:0000313" key="6">
    <source>
        <dbReference type="Proteomes" id="UP001275440"/>
    </source>
</evidence>
<feature type="region of interest" description="Disordered" evidence="1">
    <location>
        <begin position="49"/>
        <end position="87"/>
    </location>
</feature>
<dbReference type="EMBL" id="WBMO01000003">
    <property type="protein sequence ID" value="MDV2477350.1"/>
    <property type="molecule type" value="Genomic_DNA"/>
</dbReference>
<sequence length="164" mass="16848">MRTRTLLAISACTVTAWTVVGVGYAAAASAPSSMAPVTDESSITVLAQPDDDQLTPQSPGSPSGTSSEVEYTPPPTGGVRWDEFGGDPTDAPTDMRSFVNAVLGWMKTLAGIAGVLGLLTVAGLMIIGLRGRSEAARKALDGVWPVLLGTLFAGSAYTITSLFT</sequence>
<feature type="compositionally biased region" description="Low complexity" evidence="1">
    <location>
        <begin position="55"/>
        <end position="67"/>
    </location>
</feature>
<name>A0ABU3WTE4_9NOCA</name>
<feature type="signal peptide" evidence="3">
    <location>
        <begin position="1"/>
        <end position="27"/>
    </location>
</feature>
<accession>A0ABU3WTE4</accession>
<evidence type="ECO:0000256" key="2">
    <source>
        <dbReference type="SAM" id="Phobius"/>
    </source>
</evidence>
<evidence type="ECO:0000313" key="5">
    <source>
        <dbReference type="EMBL" id="MDV2477350.1"/>
    </source>
</evidence>
<keyword evidence="2" id="KW-0812">Transmembrane</keyword>
<feature type="transmembrane region" description="Helical" evidence="2">
    <location>
        <begin position="142"/>
        <end position="163"/>
    </location>
</feature>
<protein>
    <recommendedName>
        <fullName evidence="7">Integral membrane protein</fullName>
    </recommendedName>
</protein>
<dbReference type="Proteomes" id="UP001275440">
    <property type="component" value="Unassembled WGS sequence"/>
</dbReference>
<keyword evidence="2" id="KW-0472">Membrane</keyword>